<dbReference type="Proteomes" id="UP001172386">
    <property type="component" value="Unassembled WGS sequence"/>
</dbReference>
<comment type="caution">
    <text evidence="1">The sequence shown here is derived from an EMBL/GenBank/DDBJ whole genome shotgun (WGS) entry which is preliminary data.</text>
</comment>
<evidence type="ECO:0000313" key="1">
    <source>
        <dbReference type="EMBL" id="KAJ9659414.1"/>
    </source>
</evidence>
<proteinExistence type="predicted"/>
<organism evidence="1 2">
    <name type="scientific">Neophaeococcomyces mojaviensis</name>
    <dbReference type="NCBI Taxonomy" id="3383035"/>
    <lineage>
        <taxon>Eukaryota</taxon>
        <taxon>Fungi</taxon>
        <taxon>Dikarya</taxon>
        <taxon>Ascomycota</taxon>
        <taxon>Pezizomycotina</taxon>
        <taxon>Eurotiomycetes</taxon>
        <taxon>Chaetothyriomycetidae</taxon>
        <taxon>Chaetothyriales</taxon>
        <taxon>Chaetothyriales incertae sedis</taxon>
        <taxon>Neophaeococcomyces</taxon>
    </lineage>
</organism>
<reference evidence="1" key="1">
    <citation type="submission" date="2022-10" db="EMBL/GenBank/DDBJ databases">
        <title>Culturing micro-colonial fungi from biological soil crusts in the Mojave desert and describing Neophaeococcomyces mojavensis, and introducing the new genera and species Taxawa tesnikishii.</title>
        <authorList>
            <person name="Kurbessoian T."/>
            <person name="Stajich J.E."/>
        </authorList>
    </citation>
    <scope>NUCLEOTIDE SEQUENCE</scope>
    <source>
        <strain evidence="1">JES_112</strain>
    </source>
</reference>
<evidence type="ECO:0000313" key="2">
    <source>
        <dbReference type="Proteomes" id="UP001172386"/>
    </source>
</evidence>
<name>A0ACC3AC69_9EURO</name>
<keyword evidence="2" id="KW-1185">Reference proteome</keyword>
<protein>
    <submittedName>
        <fullName evidence="1">Uncharacterized protein</fullName>
    </submittedName>
</protein>
<accession>A0ACC3AC69</accession>
<gene>
    <name evidence="1" type="ORF">H2198_003143</name>
</gene>
<dbReference type="EMBL" id="JAPDRQ010000040">
    <property type="protein sequence ID" value="KAJ9659414.1"/>
    <property type="molecule type" value="Genomic_DNA"/>
</dbReference>
<sequence>MAIYTATSLLFLGAASAAAIARSTYPHGLCHQFDVAITAEAPGAVYALPQVVDDITTVQWAIQADTWSWKARPDHGIVKNITIAGTYNIHAQLCVPTGPGRKTNVLQIATHGGHYDGRYWDSEYKPEEHSYVYASLAAGYSILTYDRIGAGKSDIPDAYNGVQTGVELDILRQLTKKAREGSLFPANSWSDAGLEVSTKPDKIVHVGHSFGSVVTTAFLATYPEETDGGIITGFALNKYFGATGFSSWYAQYAATAGWNRGSGYVVNQKSGIQVVFFGGDPATAFTQELLDYGDSIKQPVPVGELASGAQIIGRPGTGLKAPIQFVLPEFDFFICGGDCKGLTDVATLRETWPAASDLELVIQPNTGHALPFHNNATAGFQLSFDFLARNGL</sequence>